<dbReference type="Proteomes" id="UP001601444">
    <property type="component" value="Unassembled WGS sequence"/>
</dbReference>
<evidence type="ECO:0000256" key="4">
    <source>
        <dbReference type="ARBA" id="ARBA00022967"/>
    </source>
</evidence>
<dbReference type="SUPFAM" id="SSF90123">
    <property type="entry name" value="ABC transporter transmembrane region"/>
    <property type="match status" value="1"/>
</dbReference>
<dbReference type="InterPro" id="IPR039421">
    <property type="entry name" value="Type_1_exporter"/>
</dbReference>
<dbReference type="Gene3D" id="3.40.50.300">
    <property type="entry name" value="P-loop containing nucleotide triphosphate hydrolases"/>
    <property type="match status" value="1"/>
</dbReference>
<gene>
    <name evidence="12" type="ORF">ACFYTF_30000</name>
</gene>
<evidence type="ECO:0000256" key="2">
    <source>
        <dbReference type="ARBA" id="ARBA00022519"/>
    </source>
</evidence>
<feature type="compositionally biased region" description="Low complexity" evidence="8">
    <location>
        <begin position="596"/>
        <end position="607"/>
    </location>
</feature>
<evidence type="ECO:0000313" key="13">
    <source>
        <dbReference type="Proteomes" id="UP001601444"/>
    </source>
</evidence>
<dbReference type="Pfam" id="PF00664">
    <property type="entry name" value="ABC_membrane"/>
    <property type="match status" value="1"/>
</dbReference>
<comment type="similarity">
    <text evidence="7">Belongs to the ABC transporter superfamily. Siderophore-Fe(3+) uptake transporter (SIUT) (TC 3.A.1.21) family.</text>
</comment>
<dbReference type="GO" id="GO:0005524">
    <property type="term" value="F:ATP binding"/>
    <property type="evidence" value="ECO:0007669"/>
    <property type="project" value="UniProtKB-KW"/>
</dbReference>
<dbReference type="InterPro" id="IPR036640">
    <property type="entry name" value="ABC1_TM_sf"/>
</dbReference>
<dbReference type="PROSITE" id="PS50929">
    <property type="entry name" value="ABC_TM1F"/>
    <property type="match status" value="1"/>
</dbReference>
<evidence type="ECO:0000256" key="7">
    <source>
        <dbReference type="ARBA" id="ARBA00023455"/>
    </source>
</evidence>
<name>A0ABW6PXD7_9NOCA</name>
<feature type="compositionally biased region" description="Basic and acidic residues" evidence="8">
    <location>
        <begin position="508"/>
        <end position="525"/>
    </location>
</feature>
<reference evidence="12 13" key="1">
    <citation type="submission" date="2024-10" db="EMBL/GenBank/DDBJ databases">
        <title>The Natural Products Discovery Center: Release of the First 8490 Sequenced Strains for Exploring Actinobacteria Biosynthetic Diversity.</title>
        <authorList>
            <person name="Kalkreuter E."/>
            <person name="Kautsar S.A."/>
            <person name="Yang D."/>
            <person name="Bader C.D."/>
            <person name="Teijaro C.N."/>
            <person name="Fluegel L."/>
            <person name="Davis C.M."/>
            <person name="Simpson J.R."/>
            <person name="Lauterbach L."/>
            <person name="Steele A.D."/>
            <person name="Gui C."/>
            <person name="Meng S."/>
            <person name="Li G."/>
            <person name="Viehrig K."/>
            <person name="Ye F."/>
            <person name="Su P."/>
            <person name="Kiefer A.F."/>
            <person name="Nichols A."/>
            <person name="Cepeda A.J."/>
            <person name="Yan W."/>
            <person name="Fan B."/>
            <person name="Jiang Y."/>
            <person name="Adhikari A."/>
            <person name="Zheng C.-J."/>
            <person name="Schuster L."/>
            <person name="Cowan T.M."/>
            <person name="Smanski M.J."/>
            <person name="Chevrette M.G."/>
            <person name="De Carvalho L.P.S."/>
            <person name="Shen B."/>
        </authorList>
    </citation>
    <scope>NUCLEOTIDE SEQUENCE [LARGE SCALE GENOMIC DNA]</scope>
    <source>
        <strain evidence="12 13">NPDC004045</strain>
    </source>
</reference>
<dbReference type="RefSeq" id="WP_387703228.1">
    <property type="nucleotide sequence ID" value="NZ_JBIAMX010000031.1"/>
</dbReference>
<dbReference type="PANTHER" id="PTHR24221">
    <property type="entry name" value="ATP-BINDING CASSETTE SUB-FAMILY B"/>
    <property type="match status" value="1"/>
</dbReference>
<feature type="domain" description="ABC transmembrane type-1" evidence="11">
    <location>
        <begin position="20"/>
        <end position="299"/>
    </location>
</feature>
<dbReference type="InterPro" id="IPR003439">
    <property type="entry name" value="ABC_transporter-like_ATP-bd"/>
</dbReference>
<evidence type="ECO:0000313" key="12">
    <source>
        <dbReference type="EMBL" id="MFF0547077.1"/>
    </source>
</evidence>
<feature type="compositionally biased region" description="Basic and acidic residues" evidence="8">
    <location>
        <begin position="797"/>
        <end position="806"/>
    </location>
</feature>
<feature type="domain" description="ABC transporter" evidence="10">
    <location>
        <begin position="330"/>
        <end position="556"/>
    </location>
</feature>
<feature type="region of interest" description="Disordered" evidence="8">
    <location>
        <begin position="475"/>
        <end position="612"/>
    </location>
</feature>
<evidence type="ECO:0000259" key="10">
    <source>
        <dbReference type="PROSITE" id="PS50893"/>
    </source>
</evidence>
<keyword evidence="5 9" id="KW-1133">Transmembrane helix</keyword>
<organism evidence="12 13">
    <name type="scientific">Nocardia thailandica</name>
    <dbReference type="NCBI Taxonomy" id="257275"/>
    <lineage>
        <taxon>Bacteria</taxon>
        <taxon>Bacillati</taxon>
        <taxon>Actinomycetota</taxon>
        <taxon>Actinomycetes</taxon>
        <taxon>Mycobacteriales</taxon>
        <taxon>Nocardiaceae</taxon>
        <taxon>Nocardia</taxon>
    </lineage>
</organism>
<comment type="caution">
    <text evidence="12">The sequence shown here is derived from an EMBL/GenBank/DDBJ whole genome shotgun (WGS) entry which is preliminary data.</text>
</comment>
<dbReference type="InterPro" id="IPR027417">
    <property type="entry name" value="P-loop_NTPase"/>
</dbReference>
<feature type="transmembrane region" description="Helical" evidence="9">
    <location>
        <begin position="127"/>
        <end position="152"/>
    </location>
</feature>
<sequence length="806" mass="85301">MIRTLLHVLGHRYAAPVRRAVALMSVAAVVEGLSSLLLVLVLRELFGDEPARARPWLVVFGAGVALYAGLRYVADLAGFRAGTTLLRGTYHRLGDHLARLPIGWYGPERVGEVSALASRGVLEAMGVIAHLLAPFVTATLTPLTIVTVMAVYDWRLGSAAALAVPLVAAIQVWSGRATAAADAERHDRDQRAAGRVIEYLQAQPVLRAGGRAAERFDLLDDALRGIQRSTHRSVRTALPGMVALTLVVQAMFTGLLALGVYLALGGRIGVAEVLAMLVLAARCAEPLLSLADLGGKIRSARSQLDRLDALLRTEPLPEPADPIRPDGHALAFDAVTFRHENRTVLDGVTLTVPQGARYAIVGPSGAGKSTMLHLLARFHDVHAGAVRLGGVDVRDIDTATLMARMAIVFQDVYLFDGTIEDNIRLGRPDASPAEVRAAATAAGLDEVVQRLPGGWAAEVGEGGALLSGGERQRVSIARGAEGRPDRAARRDHLGARPGQRGRRARGHRAPDAWPHRRDGRAPAEHRARRKPRRLPRRGTHRGAGHTRRTARRRRQVRRVLAPRHSPGARRLTAGYSARLPDRPSTAARAISRGTTQRASAAAQSSPSRVERATPTVYLRPSERIGQACARYSAPARTGRWVVAVSAAVTAPRVMSWNTHAATPPGQSRADQTISGGSSPFGSARPWSGVHAAATTAPSRTGQGNRRNPWPGAHSTPHPKQSVTGRAVLASADSVARFASDQDGGAATASGTSAGAERASTVPLAPDSVTCPASSAVIAIGVPIGTALRKSTRTGPAPDRRASMPAT</sequence>
<feature type="region of interest" description="Disordered" evidence="8">
    <location>
        <begin position="739"/>
        <end position="758"/>
    </location>
</feature>
<evidence type="ECO:0000256" key="3">
    <source>
        <dbReference type="ARBA" id="ARBA00022692"/>
    </source>
</evidence>
<feature type="compositionally biased region" description="Low complexity" evidence="8">
    <location>
        <begin position="743"/>
        <end position="758"/>
    </location>
</feature>
<keyword evidence="2" id="KW-1003">Cell membrane</keyword>
<feature type="transmembrane region" description="Helical" evidence="9">
    <location>
        <begin position="20"/>
        <end position="42"/>
    </location>
</feature>
<feature type="region of interest" description="Disordered" evidence="8">
    <location>
        <begin position="657"/>
        <end position="722"/>
    </location>
</feature>
<keyword evidence="12" id="KW-0067">ATP-binding</keyword>
<dbReference type="Gene3D" id="1.20.1560.10">
    <property type="entry name" value="ABC transporter type 1, transmembrane domain"/>
    <property type="match status" value="1"/>
</dbReference>
<feature type="transmembrane region" description="Helical" evidence="9">
    <location>
        <begin position="237"/>
        <end position="264"/>
    </location>
</feature>
<dbReference type="InterPro" id="IPR011527">
    <property type="entry name" value="ABC1_TM_dom"/>
</dbReference>
<feature type="compositionally biased region" description="Basic residues" evidence="8">
    <location>
        <begin position="526"/>
        <end position="561"/>
    </location>
</feature>
<feature type="region of interest" description="Disordered" evidence="8">
    <location>
        <begin position="786"/>
        <end position="806"/>
    </location>
</feature>
<keyword evidence="6 9" id="KW-0472">Membrane</keyword>
<feature type="compositionally biased region" description="Polar residues" evidence="8">
    <location>
        <begin position="657"/>
        <end position="680"/>
    </location>
</feature>
<keyword evidence="3 9" id="KW-0812">Transmembrane</keyword>
<comment type="subcellular location">
    <subcellularLocation>
        <location evidence="1">Cell inner membrane</location>
        <topology evidence="1">Multi-pass membrane protein</topology>
    </subcellularLocation>
</comment>
<dbReference type="PROSITE" id="PS00211">
    <property type="entry name" value="ABC_TRANSPORTER_1"/>
    <property type="match status" value="1"/>
</dbReference>
<evidence type="ECO:0000256" key="9">
    <source>
        <dbReference type="SAM" id="Phobius"/>
    </source>
</evidence>
<feature type="compositionally biased region" description="Polar residues" evidence="8">
    <location>
        <begin position="695"/>
        <end position="705"/>
    </location>
</feature>
<evidence type="ECO:0000256" key="8">
    <source>
        <dbReference type="SAM" id="MobiDB-lite"/>
    </source>
</evidence>
<keyword evidence="12" id="KW-0547">Nucleotide-binding</keyword>
<dbReference type="PANTHER" id="PTHR24221:SF654">
    <property type="entry name" value="ATP-BINDING CASSETTE SUB-FAMILY B MEMBER 6"/>
    <property type="match status" value="1"/>
</dbReference>
<evidence type="ECO:0000256" key="6">
    <source>
        <dbReference type="ARBA" id="ARBA00023136"/>
    </source>
</evidence>
<keyword evidence="2" id="KW-0997">Cell inner membrane</keyword>
<dbReference type="EMBL" id="JBIAMX010000031">
    <property type="protein sequence ID" value="MFF0547077.1"/>
    <property type="molecule type" value="Genomic_DNA"/>
</dbReference>
<dbReference type="InterPro" id="IPR017871">
    <property type="entry name" value="ABC_transporter-like_CS"/>
</dbReference>
<dbReference type="SUPFAM" id="SSF52540">
    <property type="entry name" value="P-loop containing nucleoside triphosphate hydrolases"/>
    <property type="match status" value="1"/>
</dbReference>
<evidence type="ECO:0000256" key="5">
    <source>
        <dbReference type="ARBA" id="ARBA00022989"/>
    </source>
</evidence>
<feature type="compositionally biased region" description="Basic and acidic residues" evidence="8">
    <location>
        <begin position="480"/>
        <end position="494"/>
    </location>
</feature>
<evidence type="ECO:0000256" key="1">
    <source>
        <dbReference type="ARBA" id="ARBA00004429"/>
    </source>
</evidence>
<dbReference type="PROSITE" id="PS50893">
    <property type="entry name" value="ABC_TRANSPORTER_2"/>
    <property type="match status" value="1"/>
</dbReference>
<evidence type="ECO:0000259" key="11">
    <source>
        <dbReference type="PROSITE" id="PS50929"/>
    </source>
</evidence>
<feature type="transmembrane region" description="Helical" evidence="9">
    <location>
        <begin position="54"/>
        <end position="74"/>
    </location>
</feature>
<dbReference type="Pfam" id="PF00005">
    <property type="entry name" value="ABC_tran"/>
    <property type="match status" value="1"/>
</dbReference>
<keyword evidence="13" id="KW-1185">Reference proteome</keyword>
<proteinExistence type="inferred from homology"/>
<keyword evidence="4" id="KW-1278">Translocase</keyword>
<accession>A0ABW6PXD7</accession>
<protein>
    <submittedName>
        <fullName evidence="12">ABC transporter ATP-binding protein</fullName>
    </submittedName>
</protein>